<organism evidence="1 2">
    <name type="scientific">Corynebacterium appendicis CIP 107643</name>
    <dbReference type="NCBI Taxonomy" id="1161099"/>
    <lineage>
        <taxon>Bacteria</taxon>
        <taxon>Bacillati</taxon>
        <taxon>Actinomycetota</taxon>
        <taxon>Actinomycetes</taxon>
        <taxon>Mycobacteriales</taxon>
        <taxon>Corynebacteriaceae</taxon>
        <taxon>Corynebacterium</taxon>
    </lineage>
</organism>
<evidence type="ECO:0000313" key="1">
    <source>
        <dbReference type="EMBL" id="SIS45178.1"/>
    </source>
</evidence>
<proteinExistence type="predicted"/>
<gene>
    <name evidence="1" type="ORF">SAMN05444817_104102</name>
</gene>
<protein>
    <submittedName>
        <fullName evidence="1">Uncharacterized protein</fullName>
    </submittedName>
</protein>
<dbReference type="STRING" id="1161099.SAMN05444817_104102"/>
<dbReference type="RefSeq" id="WP_159437729.1">
    <property type="nucleotide sequence ID" value="NZ_CP046976.1"/>
</dbReference>
<dbReference type="OrthoDB" id="4426446at2"/>
<accession>A0A1N7J734</accession>
<dbReference type="Proteomes" id="UP000186292">
    <property type="component" value="Unassembled WGS sequence"/>
</dbReference>
<name>A0A1N7J734_9CORY</name>
<evidence type="ECO:0000313" key="2">
    <source>
        <dbReference type="Proteomes" id="UP000186292"/>
    </source>
</evidence>
<dbReference type="EMBL" id="FTOF01000004">
    <property type="protein sequence ID" value="SIS45178.1"/>
    <property type="molecule type" value="Genomic_DNA"/>
</dbReference>
<dbReference type="AlphaFoldDB" id="A0A1N7J734"/>
<sequence>MDVNTIIWHLENFQDTWNGWNKVISGLTDFFGSTPTDKIKDFFKEETFEALSSGSSN</sequence>
<keyword evidence="2" id="KW-1185">Reference proteome</keyword>
<reference evidence="2" key="1">
    <citation type="submission" date="2017-01" db="EMBL/GenBank/DDBJ databases">
        <authorList>
            <person name="Varghese N."/>
            <person name="Submissions S."/>
        </authorList>
    </citation>
    <scope>NUCLEOTIDE SEQUENCE [LARGE SCALE GENOMIC DNA]</scope>
    <source>
        <strain evidence="2">DSM 44531</strain>
    </source>
</reference>